<evidence type="ECO:0000313" key="2">
    <source>
        <dbReference type="Proteomes" id="UP000294746"/>
    </source>
</evidence>
<dbReference type="SUPFAM" id="SSF53474">
    <property type="entry name" value="alpha/beta-Hydrolases"/>
    <property type="match status" value="1"/>
</dbReference>
<dbReference type="Proteomes" id="UP000294746">
    <property type="component" value="Unassembled WGS sequence"/>
</dbReference>
<dbReference type="InterPro" id="IPR050583">
    <property type="entry name" value="Mycobacterial_A85_antigen"/>
</dbReference>
<name>A0A4R2RPL5_9BACL</name>
<comment type="caution">
    <text evidence="1">The sequence shown here is derived from an EMBL/GenBank/DDBJ whole genome shotgun (WGS) entry which is preliminary data.</text>
</comment>
<dbReference type="AlphaFoldDB" id="A0A4R2RPL5"/>
<dbReference type="OrthoDB" id="9803578at2"/>
<organism evidence="1 2">
    <name type="scientific">Baia soyae</name>
    <dbReference type="NCBI Taxonomy" id="1544746"/>
    <lineage>
        <taxon>Bacteria</taxon>
        <taxon>Bacillati</taxon>
        <taxon>Bacillota</taxon>
        <taxon>Bacilli</taxon>
        <taxon>Bacillales</taxon>
        <taxon>Thermoactinomycetaceae</taxon>
        <taxon>Baia</taxon>
    </lineage>
</organism>
<proteinExistence type="predicted"/>
<gene>
    <name evidence="1" type="ORF">EDD57_12816</name>
</gene>
<keyword evidence="2" id="KW-1185">Reference proteome</keyword>
<dbReference type="Gene3D" id="3.40.50.1820">
    <property type="entry name" value="alpha/beta hydrolase"/>
    <property type="match status" value="1"/>
</dbReference>
<dbReference type="InterPro" id="IPR000801">
    <property type="entry name" value="Esterase-like"/>
</dbReference>
<protein>
    <submittedName>
        <fullName evidence="1">Enterochelin esterase-like enzyme</fullName>
    </submittedName>
</protein>
<dbReference type="PANTHER" id="PTHR48098:SF3">
    <property type="entry name" value="IRON(III) ENTEROBACTIN ESTERASE"/>
    <property type="match status" value="1"/>
</dbReference>
<reference evidence="1 2" key="1">
    <citation type="submission" date="2019-03" db="EMBL/GenBank/DDBJ databases">
        <title>Genomic Encyclopedia of Type Strains, Phase IV (KMG-IV): sequencing the most valuable type-strain genomes for metagenomic binning, comparative biology and taxonomic classification.</title>
        <authorList>
            <person name="Goeker M."/>
        </authorList>
    </citation>
    <scope>NUCLEOTIDE SEQUENCE [LARGE SCALE GENOMIC DNA]</scope>
    <source>
        <strain evidence="1 2">DSM 46831</strain>
    </source>
</reference>
<dbReference type="RefSeq" id="WP_131849205.1">
    <property type="nucleotide sequence ID" value="NZ_SLXV01000028.1"/>
</dbReference>
<dbReference type="PANTHER" id="PTHR48098">
    <property type="entry name" value="ENTEROCHELIN ESTERASE-RELATED"/>
    <property type="match status" value="1"/>
</dbReference>
<sequence>MDTKYLTRTIKKETLTSSHLGESKEIHVYLPPDYDESVSYPLLILHDGPDYLNLGRIATQANQLLSQNEMVPVVMAFVPVDKKKRTAQYSPTGEFHEAHKLMIVEELLPLMQERYSVDTATDKLVIGGSSLGGTVSLHIALEYPEICNRVLSQSGAFLEQTVQDLSRVYSLQFLEIYQSIGLSETAIETHMGTLDLVARNREVHQLLLEKRAHVAYHKEEGDHTWGFWQRELPRALKFFFPTN</sequence>
<dbReference type="InterPro" id="IPR029058">
    <property type="entry name" value="AB_hydrolase_fold"/>
</dbReference>
<evidence type="ECO:0000313" key="1">
    <source>
        <dbReference type="EMBL" id="TCP66062.1"/>
    </source>
</evidence>
<accession>A0A4R2RPL5</accession>
<dbReference type="Pfam" id="PF00756">
    <property type="entry name" value="Esterase"/>
    <property type="match status" value="1"/>
</dbReference>
<dbReference type="EMBL" id="SLXV01000028">
    <property type="protein sequence ID" value="TCP66062.1"/>
    <property type="molecule type" value="Genomic_DNA"/>
</dbReference>